<evidence type="ECO:0000313" key="9">
    <source>
        <dbReference type="Proteomes" id="UP001610563"/>
    </source>
</evidence>
<dbReference type="EMBL" id="JBFTWV010000025">
    <property type="protein sequence ID" value="KAL2796633.1"/>
    <property type="molecule type" value="Genomic_DNA"/>
</dbReference>
<dbReference type="Pfam" id="PF00172">
    <property type="entry name" value="Zn_clus"/>
    <property type="match status" value="1"/>
</dbReference>
<dbReference type="Gene3D" id="4.10.240.10">
    <property type="entry name" value="Zn(2)-C6 fungal-type DNA-binding domain"/>
    <property type="match status" value="1"/>
</dbReference>
<dbReference type="InterPro" id="IPR021858">
    <property type="entry name" value="Fun_TF"/>
</dbReference>
<keyword evidence="9" id="KW-1185">Reference proteome</keyword>
<keyword evidence="2" id="KW-0805">Transcription regulation</keyword>
<keyword evidence="3" id="KW-0238">DNA-binding</keyword>
<evidence type="ECO:0000256" key="5">
    <source>
        <dbReference type="ARBA" id="ARBA00023242"/>
    </source>
</evidence>
<evidence type="ECO:0000256" key="2">
    <source>
        <dbReference type="ARBA" id="ARBA00023015"/>
    </source>
</evidence>
<dbReference type="PROSITE" id="PS00463">
    <property type="entry name" value="ZN2_CY6_FUNGAL_1"/>
    <property type="match status" value="1"/>
</dbReference>
<dbReference type="CDD" id="cd00067">
    <property type="entry name" value="GAL4"/>
    <property type="match status" value="1"/>
</dbReference>
<dbReference type="PANTHER" id="PTHR37534">
    <property type="entry name" value="TRANSCRIPTIONAL ACTIVATOR PROTEIN UGA3"/>
    <property type="match status" value="1"/>
</dbReference>
<evidence type="ECO:0000256" key="6">
    <source>
        <dbReference type="SAM" id="MobiDB-lite"/>
    </source>
</evidence>
<accession>A0ABR4GC73</accession>
<dbReference type="PANTHER" id="PTHR37534:SF51">
    <property type="entry name" value="ACRIFLAVINE SENSITIVITY CONTROL PROTEIN ACR-2"/>
    <property type="match status" value="1"/>
</dbReference>
<sequence>MQSSAITVQQAEKPCHNCRRRRLKCDRSLPACVKCSRTGQACLGYGKLFLWNQGVASRGRMMGKTFPVPRPQCDTQYTLAARRRLDYTYSTPPSHLHPHAPLLDPVFGDIDYTSRQYLFHFASSLSSDMVISSADSANPFCRLIPLAREHPILLHAIVANAALNISCLHQRSNGTLDLDTFLPPQPQPQSQWQTDISDPSARAKIDALLAKQKALVLLRHDLDKIHATSTHTNLGLNLNKPNPIGDIDMDLIITVVHLFITFDLIDVDECEWKPHVQGAIRLISCLQSFEGGNKKYSPLADIRDSIMSDCLTYYILGSTLLRTPTLQNPFIPPPAGNSGSSANSASIIESLTRAETNSYLSLPTPLLQILFQACELASRVSLSLSPSSPVTAPEEAASKEDDDDYDDESNLLATAQSLIGQVHSFDVVSWAESLECSSSPERRQSRIHTALAHQAAVRIYIIRSVDGLSHSVYSPPTTNPTAGPLESSTPFDEDPSTLVHTIVSHLNNVDVSNPLFKATCWPTFIAGAETDDPVYREWAVERLREFWALIPWGYIRTAVEVMRMSWAVRDRDTYSDGNDTGTRNGAQLGRRGRGWIQGLKALERDWLIA</sequence>
<dbReference type="InterPro" id="IPR001138">
    <property type="entry name" value="Zn2Cys6_DnaBD"/>
</dbReference>
<evidence type="ECO:0000256" key="3">
    <source>
        <dbReference type="ARBA" id="ARBA00023125"/>
    </source>
</evidence>
<dbReference type="SUPFAM" id="SSF57701">
    <property type="entry name" value="Zn2/Cys6 DNA-binding domain"/>
    <property type="match status" value="1"/>
</dbReference>
<dbReference type="Pfam" id="PF11951">
    <property type="entry name" value="Fungal_trans_2"/>
    <property type="match status" value="1"/>
</dbReference>
<comment type="subcellular location">
    <subcellularLocation>
        <location evidence="1">Nucleus</location>
    </subcellularLocation>
</comment>
<evidence type="ECO:0000256" key="1">
    <source>
        <dbReference type="ARBA" id="ARBA00004123"/>
    </source>
</evidence>
<proteinExistence type="predicted"/>
<keyword evidence="4" id="KW-0804">Transcription</keyword>
<feature type="region of interest" description="Disordered" evidence="6">
    <location>
        <begin position="384"/>
        <end position="407"/>
    </location>
</feature>
<dbReference type="Proteomes" id="UP001610563">
    <property type="component" value="Unassembled WGS sequence"/>
</dbReference>
<reference evidence="8 9" key="1">
    <citation type="submission" date="2024-07" db="EMBL/GenBank/DDBJ databases">
        <title>Section-level genome sequencing and comparative genomics of Aspergillus sections Usti and Cavernicolus.</title>
        <authorList>
            <consortium name="Lawrence Berkeley National Laboratory"/>
            <person name="Nybo J.L."/>
            <person name="Vesth T.C."/>
            <person name="Theobald S."/>
            <person name="Frisvad J.C."/>
            <person name="Larsen T.O."/>
            <person name="Kjaerboelling I."/>
            <person name="Rothschild-Mancinelli K."/>
            <person name="Lyhne E.K."/>
            <person name="Kogle M.E."/>
            <person name="Barry K."/>
            <person name="Clum A."/>
            <person name="Na H."/>
            <person name="Ledsgaard L."/>
            <person name="Lin J."/>
            <person name="Lipzen A."/>
            <person name="Kuo A."/>
            <person name="Riley R."/>
            <person name="Mondo S."/>
            <person name="Labutti K."/>
            <person name="Haridas S."/>
            <person name="Pangalinan J."/>
            <person name="Salamov A.A."/>
            <person name="Simmons B.A."/>
            <person name="Magnuson J.K."/>
            <person name="Chen J."/>
            <person name="Drula E."/>
            <person name="Henrissat B."/>
            <person name="Wiebenga A."/>
            <person name="Lubbers R.J."/>
            <person name="Gomes A.C."/>
            <person name="Makela M.R."/>
            <person name="Stajich J."/>
            <person name="Grigoriev I.V."/>
            <person name="Mortensen U.H."/>
            <person name="De Vries R.P."/>
            <person name="Baker S.E."/>
            <person name="Andersen M.R."/>
        </authorList>
    </citation>
    <scope>NUCLEOTIDE SEQUENCE [LARGE SCALE GENOMIC DNA]</scope>
    <source>
        <strain evidence="8 9">CBS 209.92</strain>
    </source>
</reference>
<dbReference type="InterPro" id="IPR036864">
    <property type="entry name" value="Zn2-C6_fun-type_DNA-bd_sf"/>
</dbReference>
<keyword evidence="5" id="KW-0539">Nucleus</keyword>
<evidence type="ECO:0000259" key="7">
    <source>
        <dbReference type="PROSITE" id="PS50048"/>
    </source>
</evidence>
<evidence type="ECO:0000313" key="8">
    <source>
        <dbReference type="EMBL" id="KAL2796633.1"/>
    </source>
</evidence>
<gene>
    <name evidence="8" type="ORF">BJX66DRAFT_335879</name>
</gene>
<evidence type="ECO:0000256" key="4">
    <source>
        <dbReference type="ARBA" id="ARBA00023163"/>
    </source>
</evidence>
<dbReference type="PROSITE" id="PS50048">
    <property type="entry name" value="ZN2_CY6_FUNGAL_2"/>
    <property type="match status" value="1"/>
</dbReference>
<comment type="caution">
    <text evidence="8">The sequence shown here is derived from an EMBL/GenBank/DDBJ whole genome shotgun (WGS) entry which is preliminary data.</text>
</comment>
<name>A0ABR4GC73_9EURO</name>
<organism evidence="8 9">
    <name type="scientific">Aspergillus keveii</name>
    <dbReference type="NCBI Taxonomy" id="714993"/>
    <lineage>
        <taxon>Eukaryota</taxon>
        <taxon>Fungi</taxon>
        <taxon>Dikarya</taxon>
        <taxon>Ascomycota</taxon>
        <taxon>Pezizomycotina</taxon>
        <taxon>Eurotiomycetes</taxon>
        <taxon>Eurotiomycetidae</taxon>
        <taxon>Eurotiales</taxon>
        <taxon>Aspergillaceae</taxon>
        <taxon>Aspergillus</taxon>
        <taxon>Aspergillus subgen. Nidulantes</taxon>
    </lineage>
</organism>
<dbReference type="SMART" id="SM00066">
    <property type="entry name" value="GAL4"/>
    <property type="match status" value="1"/>
</dbReference>
<feature type="domain" description="Zn(2)-C6 fungal-type" evidence="7">
    <location>
        <begin position="14"/>
        <end position="42"/>
    </location>
</feature>
<protein>
    <submittedName>
        <fullName evidence="8">Fungal-specific transcription factor domain-containing protein</fullName>
    </submittedName>
</protein>